<dbReference type="InterPro" id="IPR004387">
    <property type="entry name" value="Pept_M50_Zn"/>
</dbReference>
<dbReference type="AlphaFoldDB" id="A0A1F6U086"/>
<dbReference type="InterPro" id="IPR041489">
    <property type="entry name" value="PDZ_6"/>
</dbReference>
<dbReference type="Gene3D" id="2.30.42.10">
    <property type="match status" value="2"/>
</dbReference>
<evidence type="ECO:0000256" key="4">
    <source>
        <dbReference type="ARBA" id="ARBA00022670"/>
    </source>
</evidence>
<dbReference type="CDD" id="cd23081">
    <property type="entry name" value="cpPDZ_EcRseP-like"/>
    <property type="match status" value="1"/>
</dbReference>
<keyword evidence="7 11" id="KW-0862">Zinc</keyword>
<dbReference type="EC" id="3.4.24.-" evidence="11"/>
<organism evidence="13 14">
    <name type="scientific">Candidatus Muproteobacteria bacterium RIFCSPLOWO2_01_FULL_60_18</name>
    <dbReference type="NCBI Taxonomy" id="1817768"/>
    <lineage>
        <taxon>Bacteria</taxon>
        <taxon>Pseudomonadati</taxon>
        <taxon>Pseudomonadota</taxon>
        <taxon>Candidatus Muproteobacteria</taxon>
    </lineage>
</organism>
<dbReference type="InterPro" id="IPR001478">
    <property type="entry name" value="PDZ"/>
</dbReference>
<dbReference type="GO" id="GO:0016020">
    <property type="term" value="C:membrane"/>
    <property type="evidence" value="ECO:0007669"/>
    <property type="project" value="UniProtKB-SubCell"/>
</dbReference>
<dbReference type="InterPro" id="IPR008915">
    <property type="entry name" value="Peptidase_M50"/>
</dbReference>
<feature type="transmembrane region" description="Helical" evidence="11">
    <location>
        <begin position="99"/>
        <end position="120"/>
    </location>
</feature>
<dbReference type="NCBIfam" id="TIGR00054">
    <property type="entry name" value="RIP metalloprotease RseP"/>
    <property type="match status" value="1"/>
</dbReference>
<comment type="similarity">
    <text evidence="3 11">Belongs to the peptidase M50B family.</text>
</comment>
<keyword evidence="4 13" id="KW-0645">Protease</keyword>
<comment type="subcellular location">
    <subcellularLocation>
        <location evidence="2">Membrane</location>
        <topology evidence="2">Multi-pass membrane protein</topology>
    </subcellularLocation>
</comment>
<evidence type="ECO:0000256" key="5">
    <source>
        <dbReference type="ARBA" id="ARBA00022692"/>
    </source>
</evidence>
<feature type="transmembrane region" description="Helical" evidence="11">
    <location>
        <begin position="423"/>
        <end position="445"/>
    </location>
</feature>
<dbReference type="GO" id="GO:0046872">
    <property type="term" value="F:metal ion binding"/>
    <property type="evidence" value="ECO:0007669"/>
    <property type="project" value="UniProtKB-KW"/>
</dbReference>
<dbReference type="Pfam" id="PF02163">
    <property type="entry name" value="Peptidase_M50"/>
    <property type="match status" value="1"/>
</dbReference>
<evidence type="ECO:0000256" key="10">
    <source>
        <dbReference type="ARBA" id="ARBA00023136"/>
    </source>
</evidence>
<dbReference type="GO" id="GO:0004222">
    <property type="term" value="F:metalloendopeptidase activity"/>
    <property type="evidence" value="ECO:0007669"/>
    <property type="project" value="InterPro"/>
</dbReference>
<dbReference type="SMART" id="SM00228">
    <property type="entry name" value="PDZ"/>
    <property type="match status" value="2"/>
</dbReference>
<dbReference type="InterPro" id="IPR036034">
    <property type="entry name" value="PDZ_sf"/>
</dbReference>
<keyword evidence="5 11" id="KW-0812">Transmembrane</keyword>
<reference evidence="13 14" key="1">
    <citation type="journal article" date="2016" name="Nat. Commun.">
        <title>Thousands of microbial genomes shed light on interconnected biogeochemical processes in an aquifer system.</title>
        <authorList>
            <person name="Anantharaman K."/>
            <person name="Brown C.T."/>
            <person name="Hug L.A."/>
            <person name="Sharon I."/>
            <person name="Castelle C.J."/>
            <person name="Probst A.J."/>
            <person name="Thomas B.C."/>
            <person name="Singh A."/>
            <person name="Wilkins M.J."/>
            <person name="Karaoz U."/>
            <person name="Brodie E.L."/>
            <person name="Williams K.H."/>
            <person name="Hubbard S.S."/>
            <person name="Banfield J.F."/>
        </authorList>
    </citation>
    <scope>NUCLEOTIDE SEQUENCE [LARGE SCALE GENOMIC DNA]</scope>
</reference>
<gene>
    <name evidence="13" type="ORF">A3A87_01060</name>
</gene>
<dbReference type="GO" id="GO:0006508">
    <property type="term" value="P:proteolysis"/>
    <property type="evidence" value="ECO:0007669"/>
    <property type="project" value="UniProtKB-KW"/>
</dbReference>
<keyword evidence="11" id="KW-0479">Metal-binding</keyword>
<evidence type="ECO:0000256" key="1">
    <source>
        <dbReference type="ARBA" id="ARBA00001947"/>
    </source>
</evidence>
<feature type="transmembrane region" description="Helical" evidence="11">
    <location>
        <begin position="6"/>
        <end position="29"/>
    </location>
</feature>
<dbReference type="Proteomes" id="UP000179037">
    <property type="component" value="Unassembled WGS sequence"/>
</dbReference>
<evidence type="ECO:0000256" key="8">
    <source>
        <dbReference type="ARBA" id="ARBA00022989"/>
    </source>
</evidence>
<evidence type="ECO:0000256" key="3">
    <source>
        <dbReference type="ARBA" id="ARBA00007931"/>
    </source>
</evidence>
<dbReference type="PROSITE" id="PS50106">
    <property type="entry name" value="PDZ"/>
    <property type="match status" value="1"/>
</dbReference>
<dbReference type="Pfam" id="PF17820">
    <property type="entry name" value="PDZ_6"/>
    <property type="match status" value="2"/>
</dbReference>
<evidence type="ECO:0000256" key="7">
    <source>
        <dbReference type="ARBA" id="ARBA00022833"/>
    </source>
</evidence>
<keyword evidence="10 11" id="KW-0472">Membrane</keyword>
<feature type="transmembrane region" description="Helical" evidence="11">
    <location>
        <begin position="380"/>
        <end position="402"/>
    </location>
</feature>
<keyword evidence="9 11" id="KW-0482">Metalloprotease</keyword>
<dbReference type="PANTHER" id="PTHR42837">
    <property type="entry name" value="REGULATOR OF SIGMA-E PROTEASE RSEP"/>
    <property type="match status" value="1"/>
</dbReference>
<dbReference type="STRING" id="1817768.A3A87_01060"/>
<dbReference type="CDD" id="cd06163">
    <property type="entry name" value="S2P-M50_PDZ_RseP-like"/>
    <property type="match status" value="2"/>
</dbReference>
<sequence length="453" mass="50192">MMDLLYYAGAFVVALGILITVHEFGHFWVARRLGVKVLRFSVGFGKPLWSRHVGKDNMELAIGTFPLGGYVKMLDETEGNVPAAEVHRAFNRQHVWKRMAIVVAGPLFNFLFAILAYWAIYMIGVDGIQPVVGKVVEGSIAQQAGFQAGDTIISIDGKEVQSWDHRRLYVFQRALDRARMMFEVRDTQGRMKRLELDLSNFPVQDVNSSLVERGIGLIGYFPEALPVIGAIEAGPAMRAGMEVGDRLVEVNSQPVQTWEELVTLVSNNPGNSIHIVVERDGKRHDFDVTPDAVEQGSETIGRINIRPQFSEIPDDMRVKVRFGLTSALMEGIGNTWRMSALTLEMLYRMLKLEVSTRNISGPITIAQYAGYSAKVGAGQFVLFLAVISISLGVLNLLPIPVLDGGHLMYYIIEAVKGSPLPESVLVWGQQIGVALLVGLMVLAFYNDLTRIFL</sequence>
<keyword evidence="6 11" id="KW-0378">Hydrolase</keyword>
<comment type="cofactor">
    <cofactor evidence="1 11">
        <name>Zn(2+)</name>
        <dbReference type="ChEBI" id="CHEBI:29105"/>
    </cofactor>
</comment>
<evidence type="ECO:0000259" key="12">
    <source>
        <dbReference type="PROSITE" id="PS50106"/>
    </source>
</evidence>
<proteinExistence type="inferred from homology"/>
<name>A0A1F6U086_9PROT</name>
<dbReference type="SUPFAM" id="SSF50156">
    <property type="entry name" value="PDZ domain-like"/>
    <property type="match status" value="2"/>
</dbReference>
<protein>
    <recommendedName>
        <fullName evidence="11">Zinc metalloprotease</fullName>
        <ecNumber evidence="11">3.4.24.-</ecNumber>
    </recommendedName>
</protein>
<evidence type="ECO:0000313" key="13">
    <source>
        <dbReference type="EMBL" id="OGI50750.1"/>
    </source>
</evidence>
<evidence type="ECO:0000313" key="14">
    <source>
        <dbReference type="Proteomes" id="UP000179037"/>
    </source>
</evidence>
<dbReference type="PANTHER" id="PTHR42837:SF2">
    <property type="entry name" value="MEMBRANE METALLOPROTEASE ARASP2, CHLOROPLASTIC-RELATED"/>
    <property type="match status" value="1"/>
</dbReference>
<evidence type="ECO:0000256" key="6">
    <source>
        <dbReference type="ARBA" id="ARBA00022801"/>
    </source>
</evidence>
<evidence type="ECO:0000256" key="9">
    <source>
        <dbReference type="ARBA" id="ARBA00023049"/>
    </source>
</evidence>
<feature type="domain" description="PDZ" evidence="12">
    <location>
        <begin position="131"/>
        <end position="167"/>
    </location>
</feature>
<evidence type="ECO:0000256" key="2">
    <source>
        <dbReference type="ARBA" id="ARBA00004141"/>
    </source>
</evidence>
<accession>A0A1F6U086</accession>
<evidence type="ECO:0000256" key="11">
    <source>
        <dbReference type="RuleBase" id="RU362031"/>
    </source>
</evidence>
<keyword evidence="8 11" id="KW-1133">Transmembrane helix</keyword>
<comment type="caution">
    <text evidence="13">The sequence shown here is derived from an EMBL/GenBank/DDBJ whole genome shotgun (WGS) entry which is preliminary data.</text>
</comment>
<dbReference type="EMBL" id="MFTC01000061">
    <property type="protein sequence ID" value="OGI50750.1"/>
    <property type="molecule type" value="Genomic_DNA"/>
</dbReference>